<dbReference type="SUPFAM" id="SSF47729">
    <property type="entry name" value="IHF-like DNA-binding proteins"/>
    <property type="match status" value="1"/>
</dbReference>
<dbReference type="InterPro" id="IPR010992">
    <property type="entry name" value="IHF-like_DNA-bd_dom_sf"/>
</dbReference>
<organism evidence="5 6">
    <name type="scientific">Herbidospora solisilvae</name>
    <dbReference type="NCBI Taxonomy" id="2696284"/>
    <lineage>
        <taxon>Bacteria</taxon>
        <taxon>Bacillati</taxon>
        <taxon>Actinomycetota</taxon>
        <taxon>Actinomycetes</taxon>
        <taxon>Streptosporangiales</taxon>
        <taxon>Streptosporangiaceae</taxon>
        <taxon>Herbidospora</taxon>
    </lineage>
</organism>
<accession>A0A7C9P014</accession>
<dbReference type="SMART" id="SM00411">
    <property type="entry name" value="BHL"/>
    <property type="match status" value="1"/>
</dbReference>
<dbReference type="GO" id="GO:0030527">
    <property type="term" value="F:structural constituent of chromatin"/>
    <property type="evidence" value="ECO:0007669"/>
    <property type="project" value="InterPro"/>
</dbReference>
<keyword evidence="2 5" id="KW-0238">DNA-binding</keyword>
<dbReference type="InterPro" id="IPR020816">
    <property type="entry name" value="Histone-like_DNA-bd_CS"/>
</dbReference>
<dbReference type="GO" id="GO:0005829">
    <property type="term" value="C:cytosol"/>
    <property type="evidence" value="ECO:0007669"/>
    <property type="project" value="TreeGrafter"/>
</dbReference>
<comment type="caution">
    <text evidence="5">The sequence shown here is derived from an EMBL/GenBank/DDBJ whole genome shotgun (WGS) entry which is preliminary data.</text>
</comment>
<dbReference type="PANTHER" id="PTHR33175">
    <property type="entry name" value="DNA-BINDING PROTEIN HU"/>
    <property type="match status" value="1"/>
</dbReference>
<feature type="region of interest" description="Disordered" evidence="4">
    <location>
        <begin position="72"/>
        <end position="104"/>
    </location>
</feature>
<keyword evidence="6" id="KW-1185">Reference proteome</keyword>
<dbReference type="PANTHER" id="PTHR33175:SF3">
    <property type="entry name" value="DNA-BINDING PROTEIN HU-BETA"/>
    <property type="match status" value="1"/>
</dbReference>
<evidence type="ECO:0000313" key="5">
    <source>
        <dbReference type="EMBL" id="NAS22497.1"/>
    </source>
</evidence>
<comment type="similarity">
    <text evidence="3">Belongs to the bacterial histone-like protein family.</text>
</comment>
<dbReference type="EMBL" id="WXEW01000003">
    <property type="protein sequence ID" value="NAS22497.1"/>
    <property type="molecule type" value="Genomic_DNA"/>
</dbReference>
<dbReference type="InterPro" id="IPR000119">
    <property type="entry name" value="Hist_DNA-bd"/>
</dbReference>
<reference evidence="5 6" key="1">
    <citation type="submission" date="2020-01" db="EMBL/GenBank/DDBJ databases">
        <title>Herbidospora sp. NEAU-GS84 nov., a novel actinomycete isolated from soil.</title>
        <authorList>
            <person name="Han L."/>
        </authorList>
    </citation>
    <scope>NUCLEOTIDE SEQUENCE [LARGE SCALE GENOMIC DNA]</scope>
    <source>
        <strain evidence="5 6">NEAU-GS84</strain>
    </source>
</reference>
<sequence>MNKKELVDAIADRVGDKKTATEAINAVIDTIQQAVANGDKVTITGFGAFEMAHKPARTGRNPSTGEPIQVAESWAPKFRPGADFKDQVNEGGKKQQRKQLPAAA</sequence>
<dbReference type="GO" id="GO:0003677">
    <property type="term" value="F:DNA binding"/>
    <property type="evidence" value="ECO:0007669"/>
    <property type="project" value="UniProtKB-KW"/>
</dbReference>
<dbReference type="Proteomes" id="UP000479526">
    <property type="component" value="Unassembled WGS sequence"/>
</dbReference>
<dbReference type="Pfam" id="PF00216">
    <property type="entry name" value="Bac_DNA_binding"/>
    <property type="match status" value="1"/>
</dbReference>
<dbReference type="AlphaFoldDB" id="A0A7C9P014"/>
<evidence type="ECO:0000256" key="1">
    <source>
        <dbReference type="ARBA" id="ARBA00023067"/>
    </source>
</evidence>
<evidence type="ECO:0000256" key="3">
    <source>
        <dbReference type="RuleBase" id="RU003939"/>
    </source>
</evidence>
<name>A0A7C9P014_9ACTN</name>
<evidence type="ECO:0000256" key="4">
    <source>
        <dbReference type="SAM" id="MobiDB-lite"/>
    </source>
</evidence>
<proteinExistence type="inferred from homology"/>
<evidence type="ECO:0000256" key="2">
    <source>
        <dbReference type="ARBA" id="ARBA00023125"/>
    </source>
</evidence>
<dbReference type="CDD" id="cd13831">
    <property type="entry name" value="HU"/>
    <property type="match status" value="1"/>
</dbReference>
<evidence type="ECO:0000313" key="6">
    <source>
        <dbReference type="Proteomes" id="UP000479526"/>
    </source>
</evidence>
<dbReference type="PROSITE" id="PS00045">
    <property type="entry name" value="HISTONE_LIKE"/>
    <property type="match status" value="1"/>
</dbReference>
<protein>
    <submittedName>
        <fullName evidence="5">DNA-binding protein</fullName>
    </submittedName>
</protein>
<feature type="compositionally biased region" description="Basic and acidic residues" evidence="4">
    <location>
        <begin position="80"/>
        <end position="93"/>
    </location>
</feature>
<gene>
    <name evidence="5" type="ORF">GT755_12470</name>
</gene>
<dbReference type="PRINTS" id="PR01727">
    <property type="entry name" value="DNABINDINGHU"/>
</dbReference>
<dbReference type="GO" id="GO:0030261">
    <property type="term" value="P:chromosome condensation"/>
    <property type="evidence" value="ECO:0007669"/>
    <property type="project" value="UniProtKB-KW"/>
</dbReference>
<dbReference type="Gene3D" id="4.10.520.10">
    <property type="entry name" value="IHF-like DNA-binding proteins"/>
    <property type="match status" value="1"/>
</dbReference>
<keyword evidence="1" id="KW-0226">DNA condensation</keyword>
<dbReference type="RefSeq" id="WP_161479860.1">
    <property type="nucleotide sequence ID" value="NZ_WXEW01000003.1"/>
</dbReference>